<dbReference type="EMBL" id="JAMQPM010000002">
    <property type="protein sequence ID" value="MCW7525661.1"/>
    <property type="molecule type" value="Genomic_DNA"/>
</dbReference>
<gene>
    <name evidence="1" type="ORF">ND861_04825</name>
    <name evidence="2" type="ORF">ND862_08395</name>
</gene>
<proteinExistence type="predicted"/>
<name>A0AAW5VNR7_9LEPT</name>
<accession>A0AAW5VNR7</accession>
<evidence type="ECO:0000313" key="4">
    <source>
        <dbReference type="Proteomes" id="UP001208912"/>
    </source>
</evidence>
<evidence type="ECO:0000313" key="1">
    <source>
        <dbReference type="EMBL" id="MCW7525661.1"/>
    </source>
</evidence>
<dbReference type="Proteomes" id="UP001208540">
    <property type="component" value="Unassembled WGS sequence"/>
</dbReference>
<comment type="caution">
    <text evidence="2">The sequence shown here is derived from an EMBL/GenBank/DDBJ whole genome shotgun (WGS) entry which is preliminary data.</text>
</comment>
<organism evidence="2 3">
    <name type="scientific">Leptospira soteropolitanensis</name>
    <dbReference type="NCBI Taxonomy" id="2950025"/>
    <lineage>
        <taxon>Bacteria</taxon>
        <taxon>Pseudomonadati</taxon>
        <taxon>Spirochaetota</taxon>
        <taxon>Spirochaetia</taxon>
        <taxon>Leptospirales</taxon>
        <taxon>Leptospiraceae</taxon>
        <taxon>Leptospira</taxon>
    </lineage>
</organism>
<dbReference type="RefSeq" id="WP_265350985.1">
    <property type="nucleotide sequence ID" value="NZ_JAMQPL010000002.1"/>
</dbReference>
<dbReference type="AlphaFoldDB" id="A0AAW5VNR7"/>
<dbReference type="EMBL" id="JAMQPL010000002">
    <property type="protein sequence ID" value="MCW7530224.1"/>
    <property type="molecule type" value="Genomic_DNA"/>
</dbReference>
<protein>
    <submittedName>
        <fullName evidence="2">Uncharacterized protein</fullName>
    </submittedName>
</protein>
<evidence type="ECO:0000313" key="2">
    <source>
        <dbReference type="EMBL" id="MCW7530224.1"/>
    </source>
</evidence>
<evidence type="ECO:0000313" key="3">
    <source>
        <dbReference type="Proteomes" id="UP001208540"/>
    </source>
</evidence>
<keyword evidence="4" id="KW-1185">Reference proteome</keyword>
<reference evidence="2 4" key="1">
    <citation type="submission" date="2022-06" db="EMBL/GenBank/DDBJ databases">
        <title>Leptospira isolates from biofilms formed at urban environments.</title>
        <authorList>
            <person name="Ribeiro P.S."/>
            <person name="Sousa T."/>
            <person name="Carvalho N."/>
            <person name="Aburjaile F."/>
            <person name="Neves F."/>
            <person name="Oliveira D."/>
            <person name="Blanco L."/>
            <person name="Lima J."/>
            <person name="Costa F."/>
            <person name="Brenig B."/>
            <person name="Soares S."/>
            <person name="Ramos R."/>
            <person name="Goes-Neto A."/>
            <person name="Matiuzzi M."/>
            <person name="Azevedo V."/>
            <person name="Ristow P."/>
        </authorList>
    </citation>
    <scope>NUCLEOTIDE SEQUENCE</scope>
    <source>
        <strain evidence="1 4">VSF19</strain>
        <strain evidence="2">VSF20</strain>
    </source>
</reference>
<sequence length="129" mass="15176">MEINIKNNAGELRITTQRLDSDYKEIEYSIELDPAVNFELLFSKLEPNSYNISDAHWINGYKGKLGIIRWDGGITMFSGLRDLSINTKNLRGSEKQEFRNEHFHLYLKSFINRFIYLDEIIKELKSLEV</sequence>
<dbReference type="Proteomes" id="UP001208912">
    <property type="component" value="Unassembled WGS sequence"/>
</dbReference>